<feature type="region of interest" description="Disordered" evidence="1">
    <location>
        <begin position="43"/>
        <end position="63"/>
    </location>
</feature>
<sequence length="63" mass="7032">MGAKIAATLDEYGLHTVGDVADRARYGHRVLYPADLAVSFHPPSTRQWDPRWSPGGRAWRRAA</sequence>
<dbReference type="RefSeq" id="WP_189324783.1">
    <property type="nucleotide sequence ID" value="NZ_BMPQ01000017.1"/>
</dbReference>
<evidence type="ECO:0000313" key="2">
    <source>
        <dbReference type="EMBL" id="GGK89501.1"/>
    </source>
</evidence>
<organism evidence="2 3">
    <name type="scientific">Streptomyces flaveus</name>
    <dbReference type="NCBI Taxonomy" id="66370"/>
    <lineage>
        <taxon>Bacteria</taxon>
        <taxon>Bacillati</taxon>
        <taxon>Actinomycetota</taxon>
        <taxon>Actinomycetes</taxon>
        <taxon>Kitasatosporales</taxon>
        <taxon>Streptomycetaceae</taxon>
        <taxon>Streptomyces</taxon>
        <taxon>Streptomyces aurantiacus group</taxon>
    </lineage>
</organism>
<protein>
    <submittedName>
        <fullName evidence="2">Uncharacterized protein</fullName>
    </submittedName>
</protein>
<keyword evidence="3" id="KW-1185">Reference proteome</keyword>
<accession>A0A917R510</accession>
<dbReference type="Proteomes" id="UP000637788">
    <property type="component" value="Unassembled WGS sequence"/>
</dbReference>
<evidence type="ECO:0000313" key="3">
    <source>
        <dbReference type="Proteomes" id="UP000637788"/>
    </source>
</evidence>
<reference evidence="2" key="1">
    <citation type="journal article" date="2014" name="Int. J. Syst. Evol. Microbiol.">
        <title>Complete genome sequence of Corynebacterium casei LMG S-19264T (=DSM 44701T), isolated from a smear-ripened cheese.</title>
        <authorList>
            <consortium name="US DOE Joint Genome Institute (JGI-PGF)"/>
            <person name="Walter F."/>
            <person name="Albersmeier A."/>
            <person name="Kalinowski J."/>
            <person name="Ruckert C."/>
        </authorList>
    </citation>
    <scope>NUCLEOTIDE SEQUENCE</scope>
    <source>
        <strain evidence="2">JCM 3035</strain>
    </source>
</reference>
<comment type="caution">
    <text evidence="2">The sequence shown here is derived from an EMBL/GenBank/DDBJ whole genome shotgun (WGS) entry which is preliminary data.</text>
</comment>
<reference evidence="2" key="2">
    <citation type="submission" date="2020-09" db="EMBL/GenBank/DDBJ databases">
        <authorList>
            <person name="Sun Q."/>
            <person name="Ohkuma M."/>
        </authorList>
    </citation>
    <scope>NUCLEOTIDE SEQUENCE</scope>
    <source>
        <strain evidence="2">JCM 3035</strain>
    </source>
</reference>
<dbReference type="AlphaFoldDB" id="A0A917R510"/>
<evidence type="ECO:0000256" key="1">
    <source>
        <dbReference type="SAM" id="MobiDB-lite"/>
    </source>
</evidence>
<name>A0A917R510_9ACTN</name>
<dbReference type="EMBL" id="BMPQ01000017">
    <property type="protein sequence ID" value="GGK89501.1"/>
    <property type="molecule type" value="Genomic_DNA"/>
</dbReference>
<gene>
    <name evidence="2" type="ORF">GCM10010094_58140</name>
</gene>
<proteinExistence type="predicted"/>